<comment type="subcellular location">
    <subcellularLocation>
        <location evidence="1">Membrane</location>
        <topology evidence="1">Single-pass membrane protein</topology>
    </subcellularLocation>
</comment>
<dbReference type="InterPro" id="IPR051474">
    <property type="entry name" value="Anti-sigma-K/W_factor"/>
</dbReference>
<keyword evidence="3" id="KW-1133">Transmembrane helix</keyword>
<dbReference type="GO" id="GO:0016020">
    <property type="term" value="C:membrane"/>
    <property type="evidence" value="ECO:0007669"/>
    <property type="project" value="UniProtKB-SubCell"/>
</dbReference>
<evidence type="ECO:0000313" key="6">
    <source>
        <dbReference type="EMBL" id="TFW29008.1"/>
    </source>
</evidence>
<dbReference type="Gene3D" id="1.10.10.1320">
    <property type="entry name" value="Anti-sigma factor, zinc-finger domain"/>
    <property type="match status" value="1"/>
</dbReference>
<feature type="domain" description="Putative zinc-finger" evidence="5">
    <location>
        <begin position="6"/>
        <end position="29"/>
    </location>
</feature>
<accession>A0A4Y9SR61</accession>
<dbReference type="PANTHER" id="PTHR37461:SF1">
    <property type="entry name" value="ANTI-SIGMA-K FACTOR RSKA"/>
    <property type="match status" value="1"/>
</dbReference>
<keyword evidence="2" id="KW-0812">Transmembrane</keyword>
<reference evidence="6 7" key="1">
    <citation type="submission" date="2019-03" db="EMBL/GenBank/DDBJ databases">
        <title>Draft Genome Sequence of Massilia arenosa sp. nov., a Novel Massilia Species Isolated from a Sandy-loam Maize Soil.</title>
        <authorList>
            <person name="Raths R."/>
            <person name="Peta V."/>
            <person name="Bucking H."/>
        </authorList>
    </citation>
    <scope>NUCLEOTIDE SEQUENCE [LARGE SCALE GENOMIC DNA]</scope>
    <source>
        <strain evidence="6 7">MC02</strain>
    </source>
</reference>
<keyword evidence="7" id="KW-1185">Reference proteome</keyword>
<comment type="caution">
    <text evidence="6">The sequence shown here is derived from an EMBL/GenBank/DDBJ whole genome shotgun (WGS) entry which is preliminary data.</text>
</comment>
<dbReference type="EMBL" id="SPVF01000027">
    <property type="protein sequence ID" value="TFW29008.1"/>
    <property type="molecule type" value="Genomic_DNA"/>
</dbReference>
<gene>
    <name evidence="6" type="ORF">E4L96_01850</name>
</gene>
<evidence type="ECO:0000256" key="2">
    <source>
        <dbReference type="ARBA" id="ARBA00022692"/>
    </source>
</evidence>
<dbReference type="PANTHER" id="PTHR37461">
    <property type="entry name" value="ANTI-SIGMA-K FACTOR RSKA"/>
    <property type="match status" value="1"/>
</dbReference>
<evidence type="ECO:0000256" key="4">
    <source>
        <dbReference type="ARBA" id="ARBA00023136"/>
    </source>
</evidence>
<keyword evidence="4" id="KW-0472">Membrane</keyword>
<organism evidence="6 7">
    <name type="scientific">Zemynaea arenosa</name>
    <dbReference type="NCBI Taxonomy" id="2561931"/>
    <lineage>
        <taxon>Bacteria</taxon>
        <taxon>Pseudomonadati</taxon>
        <taxon>Pseudomonadota</taxon>
        <taxon>Betaproteobacteria</taxon>
        <taxon>Burkholderiales</taxon>
        <taxon>Oxalobacteraceae</taxon>
        <taxon>Telluria group</taxon>
        <taxon>Zemynaea</taxon>
    </lineage>
</organism>
<dbReference type="Pfam" id="PF13490">
    <property type="entry name" value="zf-HC2"/>
    <property type="match status" value="1"/>
</dbReference>
<proteinExistence type="predicted"/>
<evidence type="ECO:0000313" key="7">
    <source>
        <dbReference type="Proteomes" id="UP000298438"/>
    </source>
</evidence>
<evidence type="ECO:0000259" key="5">
    <source>
        <dbReference type="Pfam" id="PF13490"/>
    </source>
</evidence>
<dbReference type="AlphaFoldDB" id="A0A4Y9SR61"/>
<dbReference type="GO" id="GO:0006417">
    <property type="term" value="P:regulation of translation"/>
    <property type="evidence" value="ECO:0007669"/>
    <property type="project" value="TreeGrafter"/>
</dbReference>
<dbReference type="Proteomes" id="UP000298438">
    <property type="component" value="Unassembled WGS sequence"/>
</dbReference>
<dbReference type="GO" id="GO:0016989">
    <property type="term" value="F:sigma factor antagonist activity"/>
    <property type="evidence" value="ECO:0007669"/>
    <property type="project" value="TreeGrafter"/>
</dbReference>
<evidence type="ECO:0000256" key="1">
    <source>
        <dbReference type="ARBA" id="ARBA00004167"/>
    </source>
</evidence>
<evidence type="ECO:0000256" key="3">
    <source>
        <dbReference type="ARBA" id="ARBA00022989"/>
    </source>
</evidence>
<sequence length="136" mass="14522">MTISDEQLMAYADGELPEEERAAVEAAIANDPALAEQVHAHRALRAQLAEAFSGTLVEPPPARFTELLASTPPSVISLDAHRESREQERARRRWSWPEWGALAASVVAGVAAGSMWLQGRGPIGSEGGALVARGEL</sequence>
<dbReference type="InterPro" id="IPR041916">
    <property type="entry name" value="Anti_sigma_zinc_sf"/>
</dbReference>
<feature type="non-terminal residue" evidence="6">
    <location>
        <position position="136"/>
    </location>
</feature>
<dbReference type="InterPro" id="IPR027383">
    <property type="entry name" value="Znf_put"/>
</dbReference>
<dbReference type="RefSeq" id="WP_181017568.1">
    <property type="nucleotide sequence ID" value="NZ_SPVF01000027.1"/>
</dbReference>
<name>A0A4Y9SR61_9BURK</name>
<protein>
    <submittedName>
        <fullName evidence="6">Anti-sigma factor</fullName>
    </submittedName>
</protein>